<evidence type="ECO:0000313" key="2">
    <source>
        <dbReference type="Proteomes" id="UP000798662"/>
    </source>
</evidence>
<dbReference type="Proteomes" id="UP000798662">
    <property type="component" value="Chromosome 3"/>
</dbReference>
<sequence length="923" mass="88743">MAKRSWAEVDMAAAVASSSSVSAFLAVAFPTVASLSSAPAAASATATQAAAADAAAAAAGARVATLRTAAAARLATTCSKLDAARASLADLDAATAAEAAQRAAAEAAAVDAAAAETQLAALVSVRAVGDAHGRVVDALLGRGGGGGSGAARTAAWGVAAGPAATLPAGVTEVADLLAAVRALAALPGPRRGGVAPSVARAARALAVGGVGKVRAALVNRVDTALGRLGWPVAPSRGGWVGVPSEEVDALQRLLTALERLQDTVLGAPPGTVGAGGRSVPEAPAVPSWAAAALLRAPLARFKYHFLGAASAGRPSPPPAAAGDGADLPAGPGMDRVDRPEWAAEYALARLAEAGPLLSRLSLRFPYVPAGQAAAEVAGVPATIAAADAYARVYAAKVGDDVAAVVGEAGADALVLHAADAAAAFDTSLVAGLSDVGGWGGDRVDAGSDRQPPPPPSALAYLVSDRPFFGAWTGAAVRVAMPRVLAALAAAMAVSADSVVGAGGGGVEDGGGDEDDDSGELSAPEAAVAAVLRAVTAASATSRGMARVAGAAAFVRRVELPLLAAVRESLGGAGAAVEAASALGSGPEAARAGAGAVACACRSAYVATRLADAIVDRADSLFYIRLAEAAAAAVAAAPAKGGAGGHAATSAAPGSAPGGIFEEDVLLLRATAASLTAAVGSLIETSLREATAAYAAGLRTPPNAASPAAAAVAAAAKSAGGGGGAVVLPPPSPALAAALGATAHLLGAIPPAAVDRSVAAGAWRPAARAVGAWFPSLLLRAGTPFPGRGGWGRGAKAAAAGPGAPAAATALQAAADAAAVVGVWAAVTTRPGVAVRRVEEAGRVLRLGGKVAVAGGRSGGRGGGEEEVLRVLVTHVADGGVPFGGEEPPEVVQVLKDRLGVVCLGGREALELLAVAGVVPPPLA</sequence>
<reference evidence="1" key="1">
    <citation type="submission" date="2019-11" db="EMBL/GenBank/DDBJ databases">
        <title>Nori genome reveals adaptations in red seaweeds to the harsh intertidal environment.</title>
        <authorList>
            <person name="Wang D."/>
            <person name="Mao Y."/>
        </authorList>
    </citation>
    <scope>NUCLEOTIDE SEQUENCE</scope>
    <source>
        <tissue evidence="1">Gametophyte</tissue>
    </source>
</reference>
<gene>
    <name evidence="1" type="ORF">I4F81_010458</name>
</gene>
<name>A0ACC3CCG2_PYRYE</name>
<accession>A0ACC3CCG2</accession>
<evidence type="ECO:0000313" key="1">
    <source>
        <dbReference type="EMBL" id="KAK1867961.1"/>
    </source>
</evidence>
<organism evidence="1 2">
    <name type="scientific">Pyropia yezoensis</name>
    <name type="common">Susabi-nori</name>
    <name type="synonym">Porphyra yezoensis</name>
    <dbReference type="NCBI Taxonomy" id="2788"/>
    <lineage>
        <taxon>Eukaryota</taxon>
        <taxon>Rhodophyta</taxon>
        <taxon>Bangiophyceae</taxon>
        <taxon>Bangiales</taxon>
        <taxon>Bangiaceae</taxon>
        <taxon>Pyropia</taxon>
    </lineage>
</organism>
<keyword evidence="2" id="KW-1185">Reference proteome</keyword>
<comment type="caution">
    <text evidence="1">The sequence shown here is derived from an EMBL/GenBank/DDBJ whole genome shotgun (WGS) entry which is preliminary data.</text>
</comment>
<dbReference type="EMBL" id="CM020620">
    <property type="protein sequence ID" value="KAK1867961.1"/>
    <property type="molecule type" value="Genomic_DNA"/>
</dbReference>
<proteinExistence type="predicted"/>
<protein>
    <submittedName>
        <fullName evidence="1">Uncharacterized protein</fullName>
    </submittedName>
</protein>